<keyword evidence="3" id="KW-1185">Reference proteome</keyword>
<proteinExistence type="predicted"/>
<reference evidence="3" key="1">
    <citation type="journal article" date="2019" name="Int. J. Syst. Evol. Microbiol.">
        <title>The Global Catalogue of Microorganisms (GCM) 10K type strain sequencing project: providing services to taxonomists for standard genome sequencing and annotation.</title>
        <authorList>
            <consortium name="The Broad Institute Genomics Platform"/>
            <consortium name="The Broad Institute Genome Sequencing Center for Infectious Disease"/>
            <person name="Wu L."/>
            <person name="Ma J."/>
        </authorList>
    </citation>
    <scope>NUCLEOTIDE SEQUENCE [LARGE SCALE GENOMIC DNA]</scope>
    <source>
        <strain evidence="3">KCTC 52277</strain>
    </source>
</reference>
<dbReference type="Proteomes" id="UP001595621">
    <property type="component" value="Unassembled WGS sequence"/>
</dbReference>
<organism evidence="2 3">
    <name type="scientific">Shewanella submarina</name>
    <dbReference type="NCBI Taxonomy" id="2016376"/>
    <lineage>
        <taxon>Bacteria</taxon>
        <taxon>Pseudomonadati</taxon>
        <taxon>Pseudomonadota</taxon>
        <taxon>Gammaproteobacteria</taxon>
        <taxon>Alteromonadales</taxon>
        <taxon>Shewanellaceae</taxon>
        <taxon>Shewanella</taxon>
    </lineage>
</organism>
<evidence type="ECO:0000313" key="2">
    <source>
        <dbReference type="EMBL" id="MFC3139634.1"/>
    </source>
</evidence>
<dbReference type="Pfam" id="PF18733">
    <property type="entry name" value="HEPN_LA2681"/>
    <property type="match status" value="1"/>
</dbReference>
<evidence type="ECO:0000313" key="3">
    <source>
        <dbReference type="Proteomes" id="UP001595621"/>
    </source>
</evidence>
<name>A0ABV7GDN8_9GAMM</name>
<protein>
    <submittedName>
        <fullName evidence="2">LA2681 family HEPN domain-containing protein</fullName>
    </submittedName>
</protein>
<dbReference type="InterPro" id="IPR040826">
    <property type="entry name" value="HEPN_LA2681"/>
</dbReference>
<dbReference type="EMBL" id="JBHRTD010000017">
    <property type="protein sequence ID" value="MFC3139634.1"/>
    <property type="molecule type" value="Genomic_DNA"/>
</dbReference>
<comment type="caution">
    <text evidence="2">The sequence shown here is derived from an EMBL/GenBank/DDBJ whole genome shotgun (WGS) entry which is preliminary data.</text>
</comment>
<evidence type="ECO:0000259" key="1">
    <source>
        <dbReference type="Pfam" id="PF18733"/>
    </source>
</evidence>
<accession>A0ABV7GDN8</accession>
<feature type="domain" description="LA2681-like HEPN" evidence="1">
    <location>
        <begin position="315"/>
        <end position="518"/>
    </location>
</feature>
<dbReference type="RefSeq" id="WP_248936149.1">
    <property type="nucleotide sequence ID" value="NZ_JAKILF010000004.1"/>
</dbReference>
<sequence>MEDMDSQINSLMSKFTVIDNYIGECEYKLAISTLKDLLQSTVNTSVKDPLCYLDLYYIACYLIDCGGDAGDVESIDLADSILSGEHHEKIIDVVGKELMFYSQANALSLKLGYENAGKANFNNIEPRIRLKKLHWKSYCANKVDVELPRLQTLVNLAIELKTQFRFTEALEWVNQVLIFSEYIPEAYIARSEIIKDLSFASNHLSERMLLDIKDGYQRALNIPNIREGLKSVAENGLDWTLNQLEEFDDADSTSEDADKHQTEHEFSQLSDYRKFCIFSNLTLSEHALYCQCAGSSKDDLTVCATIGLYGDRVIPMEFVVNRIKSEFSFARNLYFECVTLQDKPKLAEELFLLELGNNEYLGLEAEKLRTIYRLCFGILDKIAVAISNFFEIPKITTGKKKRAVKVDFLNVWNLDLDNRREFFNEFKNPGLVALYSISSDLNDRKQGEWDSLKAVRNALEHNFLVIREGESDIDSYGIYDYFAEDIKIIDEQEFISGLKILLSLTRSAIFSFTYAVRYQLTYGEDYSGSKVYPLLNYLHQKET</sequence>
<gene>
    <name evidence="2" type="ORF">ACFOE0_15805</name>
</gene>